<evidence type="ECO:0000313" key="3">
    <source>
        <dbReference type="EMBL" id="CAE6468264.1"/>
    </source>
</evidence>
<dbReference type="OrthoDB" id="3257342at2759"/>
<feature type="compositionally biased region" description="Low complexity" evidence="1">
    <location>
        <begin position="89"/>
        <end position="100"/>
    </location>
</feature>
<comment type="caution">
    <text evidence="3">The sequence shown here is derived from an EMBL/GenBank/DDBJ whole genome shotgun (WGS) entry which is preliminary data.</text>
</comment>
<dbReference type="Pfam" id="PF20149">
    <property type="entry name" value="DUF6532"/>
    <property type="match status" value="1"/>
</dbReference>
<accession>A0A8H3BX41</accession>
<feature type="compositionally biased region" description="Polar residues" evidence="1">
    <location>
        <begin position="17"/>
        <end position="48"/>
    </location>
</feature>
<evidence type="ECO:0000313" key="4">
    <source>
        <dbReference type="Proteomes" id="UP000663831"/>
    </source>
</evidence>
<gene>
    <name evidence="3" type="ORF">RDB_LOCUS83418</name>
</gene>
<sequence length="815" mass="89113">MSIIPRVENRMLPPKSTAESPTPTTYQTLRTQLLPSDPSSTPVQSAQLGNFPVRLECSQRSRTPSARKRHKLSDESKEHLKKRRRSSNPTPRLTPTPAARPFRKQPVHLLALSDSDHDTADDHQTRHPCTPGSSSSARPEHDGPAVAGTGDAAKPTREEAIERLCEMVGEDVRLLPASQIDRFLEALHAPAPSTYASQLVPQGRQAQAVAQLPHQMDVDGGHDFVHANVTPSNPISVSAAMPELGPSSVRSTVTPAPGVHPTLGSELDPNAGDDLFDQLTSTLPVLPFDHPTEPHLESAPTHPGVHHHSNSDPYSDSDSDTDTETVNSSDNEYLDRVKTLNRPPRLATTNSHASLAVNSALSRTLLPLATTSVSSTCPDEPEHEPEPEPDAAAEQGHAPSNAPSIPPCPLEYTPDLQAGPSTTSNLNLPHPPNVADPSALLQWALGLIVTSLGAAERTDCSMAPLCNHPLGKPAGGNSVQTMKDMQVLHAGNNSTRLQNRTGVLDPFPRYENPYLLEDNAEELEAIVATATGKHIRIRTKSKLSDYPGIRRHIASVAIPQLQVRAFTEGAYESEGTYTRWADEEYSDVCNRIVTDPQLRLLVVPPIQLEKTMARRLSNGRTGARQRCRSVIPMGYDLILQPHSRRELKRNRRHVEALLPSNFISLGLVFTRRQFEHPAIETCAVAIYFSGEQSPGTMFPEKFGPALPLPAVAFVLTMMQVCLEEWSSGRWKHRDLRASEQLEVYESYLESLIVYEGEAPTELLKFRQNWFKAGTDAVGLTIQSQVFCQPVIRAKDVRPDSASCLGTMASAHCTSA</sequence>
<protein>
    <recommendedName>
        <fullName evidence="2">DUF6532 domain-containing protein</fullName>
    </recommendedName>
</protein>
<proteinExistence type="predicted"/>
<dbReference type="AlphaFoldDB" id="A0A8H3BX41"/>
<dbReference type="EMBL" id="CAJMWV010002683">
    <property type="protein sequence ID" value="CAE6468264.1"/>
    <property type="molecule type" value="Genomic_DNA"/>
</dbReference>
<feature type="domain" description="DUF6532" evidence="2">
    <location>
        <begin position="557"/>
        <end position="751"/>
    </location>
</feature>
<evidence type="ECO:0000256" key="1">
    <source>
        <dbReference type="SAM" id="MobiDB-lite"/>
    </source>
</evidence>
<feature type="region of interest" description="Disordered" evidence="1">
    <location>
        <begin position="372"/>
        <end position="431"/>
    </location>
</feature>
<feature type="compositionally biased region" description="Acidic residues" evidence="1">
    <location>
        <begin position="379"/>
        <end position="391"/>
    </location>
</feature>
<reference evidence="3" key="1">
    <citation type="submission" date="2021-01" db="EMBL/GenBank/DDBJ databases">
        <authorList>
            <person name="Kaushik A."/>
        </authorList>
    </citation>
    <scope>NUCLEOTIDE SEQUENCE</scope>
    <source>
        <strain evidence="3">AG3-1AP</strain>
    </source>
</reference>
<organism evidence="3 4">
    <name type="scientific">Rhizoctonia solani</name>
    <dbReference type="NCBI Taxonomy" id="456999"/>
    <lineage>
        <taxon>Eukaryota</taxon>
        <taxon>Fungi</taxon>
        <taxon>Dikarya</taxon>
        <taxon>Basidiomycota</taxon>
        <taxon>Agaricomycotina</taxon>
        <taxon>Agaricomycetes</taxon>
        <taxon>Cantharellales</taxon>
        <taxon>Ceratobasidiaceae</taxon>
        <taxon>Rhizoctonia</taxon>
    </lineage>
</organism>
<evidence type="ECO:0000259" key="2">
    <source>
        <dbReference type="Pfam" id="PF20149"/>
    </source>
</evidence>
<dbReference type="Proteomes" id="UP000663831">
    <property type="component" value="Unassembled WGS sequence"/>
</dbReference>
<name>A0A8H3BX41_9AGAM</name>
<feature type="region of interest" description="Disordered" evidence="1">
    <location>
        <begin position="1"/>
        <end position="155"/>
    </location>
</feature>
<feature type="region of interest" description="Disordered" evidence="1">
    <location>
        <begin position="245"/>
        <end position="346"/>
    </location>
</feature>
<dbReference type="InterPro" id="IPR045341">
    <property type="entry name" value="DUF6532"/>
</dbReference>
<feature type="compositionally biased region" description="Basic and acidic residues" evidence="1">
    <location>
        <begin position="114"/>
        <end position="125"/>
    </location>
</feature>